<sequence>MSNNYQKGDRDTRPWGTWEVLDAGDGFCVKRICVTPGNILSLQSHNFRDEHWIIIKGEAVVTLGEDKLFKKANDAVFIPAKTKHRIQNDTNDMMEFIEVQTGDNLDESDIIRYEDSYGRAGK</sequence>
<dbReference type="InterPro" id="IPR051161">
    <property type="entry name" value="Mannose-6P_isomerase_type2"/>
</dbReference>
<evidence type="ECO:0000313" key="3">
    <source>
        <dbReference type="Proteomes" id="UP000824107"/>
    </source>
</evidence>
<dbReference type="SUPFAM" id="SSF51182">
    <property type="entry name" value="RmlC-like cupins"/>
    <property type="match status" value="1"/>
</dbReference>
<dbReference type="EMBL" id="DVNC01000028">
    <property type="protein sequence ID" value="HIU53239.1"/>
    <property type="molecule type" value="Genomic_DNA"/>
</dbReference>
<dbReference type="InterPro" id="IPR011051">
    <property type="entry name" value="RmlC_Cupin_sf"/>
</dbReference>
<feature type="domain" description="Mannose-6-phosphate isomerase type II C-terminal" evidence="1">
    <location>
        <begin position="9"/>
        <end position="115"/>
    </location>
</feature>
<dbReference type="GO" id="GO:0009298">
    <property type="term" value="P:GDP-mannose biosynthetic process"/>
    <property type="evidence" value="ECO:0007669"/>
    <property type="project" value="TreeGrafter"/>
</dbReference>
<dbReference type="Gene3D" id="2.60.120.10">
    <property type="entry name" value="Jelly Rolls"/>
    <property type="match status" value="1"/>
</dbReference>
<dbReference type="GO" id="GO:0005976">
    <property type="term" value="P:polysaccharide metabolic process"/>
    <property type="evidence" value="ECO:0007669"/>
    <property type="project" value="InterPro"/>
</dbReference>
<dbReference type="PANTHER" id="PTHR46390">
    <property type="entry name" value="MANNOSE-1-PHOSPHATE GUANYLYLTRANSFERASE"/>
    <property type="match status" value="1"/>
</dbReference>
<comment type="caution">
    <text evidence="2">The sequence shown here is derived from an EMBL/GenBank/DDBJ whole genome shotgun (WGS) entry which is preliminary data.</text>
</comment>
<reference evidence="2" key="1">
    <citation type="submission" date="2020-10" db="EMBL/GenBank/DDBJ databases">
        <authorList>
            <person name="Gilroy R."/>
        </authorList>
    </citation>
    <scope>NUCLEOTIDE SEQUENCE</scope>
    <source>
        <strain evidence="2">ChiW3-316</strain>
    </source>
</reference>
<dbReference type="AlphaFoldDB" id="A0A9D1SAH2"/>
<reference evidence="2" key="2">
    <citation type="journal article" date="2021" name="PeerJ">
        <title>Extensive microbial diversity within the chicken gut microbiome revealed by metagenomics and culture.</title>
        <authorList>
            <person name="Gilroy R."/>
            <person name="Ravi A."/>
            <person name="Getino M."/>
            <person name="Pursley I."/>
            <person name="Horton D.L."/>
            <person name="Alikhan N.F."/>
            <person name="Baker D."/>
            <person name="Gharbi K."/>
            <person name="Hall N."/>
            <person name="Watson M."/>
            <person name="Adriaenssens E.M."/>
            <person name="Foster-Nyarko E."/>
            <person name="Jarju S."/>
            <person name="Secka A."/>
            <person name="Antonio M."/>
            <person name="Oren A."/>
            <person name="Chaudhuri R.R."/>
            <person name="La Ragione R."/>
            <person name="Hildebrand F."/>
            <person name="Pallen M.J."/>
        </authorList>
    </citation>
    <scope>NUCLEOTIDE SEQUENCE</scope>
    <source>
        <strain evidence="2">ChiW3-316</strain>
    </source>
</reference>
<dbReference type="InterPro" id="IPR014710">
    <property type="entry name" value="RmlC-like_jellyroll"/>
</dbReference>
<proteinExistence type="predicted"/>
<dbReference type="CDD" id="cd02213">
    <property type="entry name" value="cupin_PMI_typeII_C"/>
    <property type="match status" value="1"/>
</dbReference>
<gene>
    <name evidence="2" type="ORF">IAD20_04070</name>
</gene>
<name>A0A9D1SAH2_9PROT</name>
<evidence type="ECO:0000259" key="1">
    <source>
        <dbReference type="Pfam" id="PF01050"/>
    </source>
</evidence>
<protein>
    <submittedName>
        <fullName evidence="2">Phosphomannose isomerase type II C-terminal cupin domain</fullName>
    </submittedName>
</protein>
<dbReference type="Pfam" id="PF01050">
    <property type="entry name" value="MannoseP_isomer"/>
    <property type="match status" value="1"/>
</dbReference>
<dbReference type="GO" id="GO:0016853">
    <property type="term" value="F:isomerase activity"/>
    <property type="evidence" value="ECO:0007669"/>
    <property type="project" value="UniProtKB-KW"/>
</dbReference>
<evidence type="ECO:0000313" key="2">
    <source>
        <dbReference type="EMBL" id="HIU53239.1"/>
    </source>
</evidence>
<accession>A0A9D1SAH2</accession>
<organism evidence="2 3">
    <name type="scientific">Candidatus Scatocola faecipullorum</name>
    <dbReference type="NCBI Taxonomy" id="2840917"/>
    <lineage>
        <taxon>Bacteria</taxon>
        <taxon>Pseudomonadati</taxon>
        <taxon>Pseudomonadota</taxon>
        <taxon>Alphaproteobacteria</taxon>
        <taxon>Rhodospirillales</taxon>
        <taxon>Rhodospirillaceae</taxon>
        <taxon>Rhodospirillaceae incertae sedis</taxon>
        <taxon>Candidatus Scatocola</taxon>
    </lineage>
</organism>
<dbReference type="Proteomes" id="UP000824107">
    <property type="component" value="Unassembled WGS sequence"/>
</dbReference>
<dbReference type="InterPro" id="IPR001538">
    <property type="entry name" value="Man6P_isomerase-2_C"/>
</dbReference>
<keyword evidence="2" id="KW-0413">Isomerase</keyword>
<dbReference type="GO" id="GO:0004475">
    <property type="term" value="F:mannose-1-phosphate guanylyltransferase (GTP) activity"/>
    <property type="evidence" value="ECO:0007669"/>
    <property type="project" value="TreeGrafter"/>
</dbReference>
<dbReference type="PANTHER" id="PTHR46390:SF1">
    <property type="entry name" value="MANNOSE-1-PHOSPHATE GUANYLYLTRANSFERASE"/>
    <property type="match status" value="1"/>
</dbReference>